<feature type="transmembrane region" description="Helical" evidence="1">
    <location>
        <begin position="137"/>
        <end position="153"/>
    </location>
</feature>
<keyword evidence="1" id="KW-1133">Transmembrane helix</keyword>
<dbReference type="OrthoDB" id="5800391at2759"/>
<evidence type="ECO:0000313" key="2">
    <source>
        <dbReference type="EMBL" id="GFU18462.1"/>
    </source>
</evidence>
<feature type="transmembrane region" description="Helical" evidence="1">
    <location>
        <begin position="253"/>
        <end position="273"/>
    </location>
</feature>
<evidence type="ECO:0000256" key="1">
    <source>
        <dbReference type="SAM" id="Phobius"/>
    </source>
</evidence>
<feature type="transmembrane region" description="Helical" evidence="1">
    <location>
        <begin position="160"/>
        <end position="180"/>
    </location>
</feature>
<feature type="transmembrane region" description="Helical" evidence="1">
    <location>
        <begin position="95"/>
        <end position="117"/>
    </location>
</feature>
<evidence type="ECO:0008006" key="4">
    <source>
        <dbReference type="Google" id="ProtNLM"/>
    </source>
</evidence>
<feature type="transmembrane region" description="Helical" evidence="1">
    <location>
        <begin position="21"/>
        <end position="40"/>
    </location>
</feature>
<keyword evidence="1" id="KW-0472">Membrane</keyword>
<keyword evidence="1" id="KW-0812">Transmembrane</keyword>
<organism evidence="2 3">
    <name type="scientific">Nephila pilipes</name>
    <name type="common">Giant wood spider</name>
    <name type="synonym">Nephila maculata</name>
    <dbReference type="NCBI Taxonomy" id="299642"/>
    <lineage>
        <taxon>Eukaryota</taxon>
        <taxon>Metazoa</taxon>
        <taxon>Ecdysozoa</taxon>
        <taxon>Arthropoda</taxon>
        <taxon>Chelicerata</taxon>
        <taxon>Arachnida</taxon>
        <taxon>Araneae</taxon>
        <taxon>Araneomorphae</taxon>
        <taxon>Entelegynae</taxon>
        <taxon>Araneoidea</taxon>
        <taxon>Nephilidae</taxon>
        <taxon>Nephila</taxon>
    </lineage>
</organism>
<dbReference type="AlphaFoldDB" id="A0A8X6UGS2"/>
<proteinExistence type="predicted"/>
<reference evidence="2" key="1">
    <citation type="submission" date="2020-08" db="EMBL/GenBank/DDBJ databases">
        <title>Multicomponent nature underlies the extraordinary mechanical properties of spider dragline silk.</title>
        <authorList>
            <person name="Kono N."/>
            <person name="Nakamura H."/>
            <person name="Mori M."/>
            <person name="Yoshida Y."/>
            <person name="Ohtoshi R."/>
            <person name="Malay A.D."/>
            <person name="Moran D.A.P."/>
            <person name="Tomita M."/>
            <person name="Numata K."/>
            <person name="Arakawa K."/>
        </authorList>
    </citation>
    <scope>NUCLEOTIDE SEQUENCE</scope>
</reference>
<accession>A0A8X6UGS2</accession>
<feature type="transmembrane region" description="Helical" evidence="1">
    <location>
        <begin position="52"/>
        <end position="70"/>
    </location>
</feature>
<protein>
    <recommendedName>
        <fullName evidence="4">Gustatory receptor</fullName>
    </recommendedName>
</protein>
<feature type="transmembrane region" description="Helical" evidence="1">
    <location>
        <begin position="332"/>
        <end position="351"/>
    </location>
</feature>
<gene>
    <name evidence="2" type="primary">AVEN_238246_1</name>
    <name evidence="2" type="ORF">NPIL_554641</name>
</gene>
<evidence type="ECO:0000313" key="3">
    <source>
        <dbReference type="Proteomes" id="UP000887013"/>
    </source>
</evidence>
<dbReference type="Proteomes" id="UP000887013">
    <property type="component" value="Unassembled WGS sequence"/>
</dbReference>
<keyword evidence="3" id="KW-1185">Reference proteome</keyword>
<comment type="caution">
    <text evidence="2">The sequence shown here is derived from an EMBL/GenBank/DDBJ whole genome shotgun (WGS) entry which is preliminary data.</text>
</comment>
<sequence length="352" mass="40608">MTFFRWTGFIEELNQKVRHIFASRVFDILLIVTCVDLSISKIAHSDSTDLKSVIAFIFCYISSAMAWYAMRYKRKDINSLLKSLRGINSTSHDKIINFLVFIDCCLPVIFAAIFTYATTETEFLSSYSYGLDLKHYWVVRILISIKIYFYYALYPSTTNIVALFYASLCWCCSVHISILTKEINQHITDLFELSQQIDILKRKKNNYDVLNNIQNVFSVPILFIVLANVFMCSAITGRLLVKNDSKIPISIRLGFMYYLVNAILCIVITLWIAGSVPIEMNKFKETFYKKAQERLLLRIANTEELQLKIDLINEPDFELTGFDILPIRRSTIFALIGTLFTYTVLVISTNAT</sequence>
<dbReference type="EMBL" id="BMAW01080195">
    <property type="protein sequence ID" value="GFU18462.1"/>
    <property type="molecule type" value="Genomic_DNA"/>
</dbReference>
<name>A0A8X6UGS2_NEPPI</name>
<feature type="transmembrane region" description="Helical" evidence="1">
    <location>
        <begin position="217"/>
        <end position="241"/>
    </location>
</feature>